<dbReference type="InterPro" id="IPR011047">
    <property type="entry name" value="Quinoprotein_ADH-like_sf"/>
</dbReference>
<dbReference type="InterPro" id="IPR018391">
    <property type="entry name" value="PQQ_b-propeller_rpt"/>
</dbReference>
<proteinExistence type="inferred from homology"/>
<dbReference type="Proteomes" id="UP001357485">
    <property type="component" value="Unassembled WGS sequence"/>
</dbReference>
<dbReference type="Gene3D" id="2.130.10.10">
    <property type="entry name" value="YVTN repeat-like/Quinoprotein amine dehydrogenase"/>
    <property type="match status" value="1"/>
</dbReference>
<dbReference type="PANTHER" id="PTHR32303">
    <property type="entry name" value="QUINOPROTEIN ALCOHOL DEHYDROGENASE (CYTOCHROME C)"/>
    <property type="match status" value="1"/>
</dbReference>
<dbReference type="SUPFAM" id="SSF50998">
    <property type="entry name" value="Quinoprotein alcohol dehydrogenase-like"/>
    <property type="match status" value="1"/>
</dbReference>
<comment type="cofactor">
    <cofactor evidence="1">
        <name>pyrroloquinoline quinone</name>
        <dbReference type="ChEBI" id="CHEBI:58442"/>
    </cofactor>
</comment>
<evidence type="ECO:0000256" key="3">
    <source>
        <dbReference type="ARBA" id="ARBA00023002"/>
    </source>
</evidence>
<evidence type="ECO:0000256" key="2">
    <source>
        <dbReference type="ARBA" id="ARBA00008156"/>
    </source>
</evidence>
<feature type="domain" description="Pyrrolo-quinoline quinone repeat" evidence="4">
    <location>
        <begin position="68"/>
        <end position="190"/>
    </location>
</feature>
<comment type="caution">
    <text evidence="5">The sequence shown here is derived from an EMBL/GenBank/DDBJ whole genome shotgun (WGS) entry which is preliminary data.</text>
</comment>
<dbReference type="InterPro" id="IPR015943">
    <property type="entry name" value="WD40/YVTN_repeat-like_dom_sf"/>
</dbReference>
<dbReference type="Gene3D" id="2.140.10.10">
    <property type="entry name" value="Quinoprotein alcohol dehydrogenase-like superfamily"/>
    <property type="match status" value="1"/>
</dbReference>
<accession>A0ABR0M957</accession>
<dbReference type="Pfam" id="PF13360">
    <property type="entry name" value="PQQ_2"/>
    <property type="match status" value="2"/>
</dbReference>
<keyword evidence="6" id="KW-1185">Reference proteome</keyword>
<sequence>MAIQRRIVIQHRKEAQYLDSTPQAGGSDWSGWGGNTYNNRRASQNTAVDSSVVGSLTQKCQIKYHLGISAAPTVSGSMVYYPTWDGEMVALDYETCQVQWTISAADIITKVTQSSVPVAIQSLIAAVSRTSPQVDGNVLYFATVQGALLVAVNRGTGALLDTVQVNSHPLALVTMSPTVYQGRVFIGGSSFEEVAAAFVPGYKCCSFEGNFAAYDFDQASSKFKMAWNVPTLPAGQGWPGGSVWGSQPSIDVARSQIFIGTGNLYTTPPDFQACQDETANISVIAKGLVPSTCIPPDVYQDAILAIDIDTGLVNWSRQLSPLDSWTLACGTIGGALARNSTLCPQAPGLDADFGMAPTFVPGSSTTPFGKDTVVIGQKNGNLHALSAQAGTPFWSISTGPDGSDGGISWGIAVDDHQIYFTNINSGFQTWTPFGTSQAITNGAYGAASLVDGSLVWEVPVPMDAYSTVPASVVNDVVFFGRTGQNKTGNYQVTQGGLVAVKKASGAIIKDYTLDANFHGGIAIQNKYVMFGTGYRGAAGSWNGTGSFNVWSV</sequence>
<comment type="similarity">
    <text evidence="2">Belongs to the bacterial PQQ dehydrogenase family.</text>
</comment>
<evidence type="ECO:0000313" key="6">
    <source>
        <dbReference type="Proteomes" id="UP001357485"/>
    </source>
</evidence>
<dbReference type="InterPro" id="IPR002372">
    <property type="entry name" value="PQQ_rpt_dom"/>
</dbReference>
<gene>
    <name evidence="5" type="ORF">LTR16_000371</name>
</gene>
<evidence type="ECO:0000259" key="4">
    <source>
        <dbReference type="Pfam" id="PF13360"/>
    </source>
</evidence>
<evidence type="ECO:0000256" key="1">
    <source>
        <dbReference type="ARBA" id="ARBA00001931"/>
    </source>
</evidence>
<reference evidence="5 6" key="1">
    <citation type="submission" date="2023-08" db="EMBL/GenBank/DDBJ databases">
        <title>Black Yeasts Isolated from many extreme environments.</title>
        <authorList>
            <person name="Coleine C."/>
            <person name="Stajich J.E."/>
            <person name="Selbmann L."/>
        </authorList>
    </citation>
    <scope>NUCLEOTIDE SEQUENCE [LARGE SCALE GENOMIC DNA]</scope>
    <source>
        <strain evidence="5 6">CCFEE 536</strain>
    </source>
</reference>
<protein>
    <recommendedName>
        <fullName evidence="4">Pyrrolo-quinoline quinone repeat domain-containing protein</fullName>
    </recommendedName>
</protein>
<organism evidence="5 6">
    <name type="scientific">Cryomyces antarcticus</name>
    <dbReference type="NCBI Taxonomy" id="329879"/>
    <lineage>
        <taxon>Eukaryota</taxon>
        <taxon>Fungi</taxon>
        <taxon>Dikarya</taxon>
        <taxon>Ascomycota</taxon>
        <taxon>Pezizomycotina</taxon>
        <taxon>Dothideomycetes</taxon>
        <taxon>Dothideomycetes incertae sedis</taxon>
        <taxon>Cryomyces</taxon>
    </lineage>
</organism>
<feature type="domain" description="Pyrrolo-quinoline quinone repeat" evidence="4">
    <location>
        <begin position="303"/>
        <end position="517"/>
    </location>
</feature>
<dbReference type="PANTHER" id="PTHR32303:SF10">
    <property type="entry name" value="OUTER MEMBRANE PROTEIN ASSEMBLY FACTOR BAMB"/>
    <property type="match status" value="1"/>
</dbReference>
<dbReference type="EMBL" id="JAVRRA010000008">
    <property type="protein sequence ID" value="KAK5296659.1"/>
    <property type="molecule type" value="Genomic_DNA"/>
</dbReference>
<keyword evidence="3" id="KW-0560">Oxidoreductase</keyword>
<dbReference type="SMART" id="SM00564">
    <property type="entry name" value="PQQ"/>
    <property type="match status" value="4"/>
</dbReference>
<name>A0ABR0M957_9PEZI</name>
<evidence type="ECO:0000313" key="5">
    <source>
        <dbReference type="EMBL" id="KAK5296659.1"/>
    </source>
</evidence>